<dbReference type="SUPFAM" id="SSF90002">
    <property type="entry name" value="Hypothetical protein YjiA, C-terminal domain"/>
    <property type="match status" value="1"/>
</dbReference>
<sequence length="438" mass="48999">MQAGKNILQKRTRVQGRRSRPQRHKSVVLSAAAPQDVIDVEATVVDNRIPVTIITGFLGSGKTTLLNSLLKQNHGRRIAVIENEFGEIDIDSELVASKEFLEGGEDQQIMMLNNGCLCCTVNDDLINMLEELEGRRDKFDHVVIETTGLADPQPIIMTFRGHPAVARHYALDGVLTLVDAKHIGQHLDEKKPDGVVNEALSQVAYADRIILNKTDLVSGEQVKDTELRLKSINGLAQIVRAQRADVKADYVLGIGGFDLDRIADEVIDKEEASHSHNGHHDHEHEHDHHDHEHENAHAEHSHSHGEAHAHDHSHDHGHEHAHSHNHGHDHGHGHHHHVHDDSVGSVSLELDGDLDLDKVNDWMEGMIIDCYEDLYRFKGVLAIKGWPDRFIFQGVHEVFEGEPGKVWKEGEHHKSKMVFIGKNLHRDTLMAGLQGCLA</sequence>
<feature type="region of interest" description="Disordered" evidence="6">
    <location>
        <begin position="270"/>
        <end position="343"/>
    </location>
</feature>
<keyword evidence="1" id="KW-0547">Nucleotide-binding</keyword>
<dbReference type="Pfam" id="PF07683">
    <property type="entry name" value="CobW_C"/>
    <property type="match status" value="1"/>
</dbReference>
<dbReference type="Gene3D" id="3.30.1220.10">
    <property type="entry name" value="CobW-like, C-terminal domain"/>
    <property type="match status" value="1"/>
</dbReference>
<keyword evidence="2" id="KW-0378">Hydrolase</keyword>
<dbReference type="Pfam" id="PF02492">
    <property type="entry name" value="cobW"/>
    <property type="match status" value="1"/>
</dbReference>
<comment type="similarity">
    <text evidence="4">Belongs to the SIMIBI class G3E GTPase family. ZNG1 subfamily.</text>
</comment>
<dbReference type="InterPro" id="IPR027417">
    <property type="entry name" value="P-loop_NTPase"/>
</dbReference>
<keyword evidence="3" id="KW-0143">Chaperone</keyword>
<protein>
    <submittedName>
        <fullName evidence="8">G7017 protein</fullName>
    </submittedName>
</protein>
<dbReference type="EMBL" id="CAXHTA020000010">
    <property type="protein sequence ID" value="CAL5224344.1"/>
    <property type="molecule type" value="Genomic_DNA"/>
</dbReference>
<evidence type="ECO:0000256" key="4">
    <source>
        <dbReference type="ARBA" id="ARBA00034320"/>
    </source>
</evidence>
<evidence type="ECO:0000259" key="7">
    <source>
        <dbReference type="SMART" id="SM00833"/>
    </source>
</evidence>
<dbReference type="SMART" id="SM00833">
    <property type="entry name" value="CobW_C"/>
    <property type="match status" value="1"/>
</dbReference>
<evidence type="ECO:0000256" key="2">
    <source>
        <dbReference type="ARBA" id="ARBA00022801"/>
    </source>
</evidence>
<dbReference type="PANTHER" id="PTHR13748">
    <property type="entry name" value="COBW-RELATED"/>
    <property type="match status" value="1"/>
</dbReference>
<dbReference type="InterPro" id="IPR003495">
    <property type="entry name" value="CobW/HypB/UreG_nucleotide-bd"/>
</dbReference>
<dbReference type="PANTHER" id="PTHR13748:SF62">
    <property type="entry name" value="COBW DOMAIN-CONTAINING PROTEIN"/>
    <property type="match status" value="1"/>
</dbReference>
<dbReference type="Gene3D" id="3.40.50.300">
    <property type="entry name" value="P-loop containing nucleotide triphosphate hydrolases"/>
    <property type="match status" value="1"/>
</dbReference>
<comment type="caution">
    <text evidence="8">The sequence shown here is derived from an EMBL/GenBank/DDBJ whole genome shotgun (WGS) entry which is preliminary data.</text>
</comment>
<name>A0ABP1FZB4_9CHLO</name>
<proteinExistence type="inferred from homology"/>
<dbReference type="SUPFAM" id="SSF52540">
    <property type="entry name" value="P-loop containing nucleoside triphosphate hydrolases"/>
    <property type="match status" value="1"/>
</dbReference>
<keyword evidence="9" id="KW-1185">Reference proteome</keyword>
<comment type="catalytic activity">
    <reaction evidence="5">
        <text>GTP + H2O = GDP + phosphate + H(+)</text>
        <dbReference type="Rhea" id="RHEA:19669"/>
        <dbReference type="ChEBI" id="CHEBI:15377"/>
        <dbReference type="ChEBI" id="CHEBI:15378"/>
        <dbReference type="ChEBI" id="CHEBI:37565"/>
        <dbReference type="ChEBI" id="CHEBI:43474"/>
        <dbReference type="ChEBI" id="CHEBI:58189"/>
    </reaction>
    <physiologicalReaction direction="left-to-right" evidence="5">
        <dbReference type="Rhea" id="RHEA:19670"/>
    </physiologicalReaction>
</comment>
<organism evidence="8 9">
    <name type="scientific">Coccomyxa viridis</name>
    <dbReference type="NCBI Taxonomy" id="1274662"/>
    <lineage>
        <taxon>Eukaryota</taxon>
        <taxon>Viridiplantae</taxon>
        <taxon>Chlorophyta</taxon>
        <taxon>core chlorophytes</taxon>
        <taxon>Trebouxiophyceae</taxon>
        <taxon>Trebouxiophyceae incertae sedis</taxon>
        <taxon>Coccomyxaceae</taxon>
        <taxon>Coccomyxa</taxon>
    </lineage>
</organism>
<feature type="domain" description="CobW C-terminal" evidence="7">
    <location>
        <begin position="343"/>
        <end position="437"/>
    </location>
</feature>
<dbReference type="InterPro" id="IPR036627">
    <property type="entry name" value="CobW-likC_sf"/>
</dbReference>
<feature type="compositionally biased region" description="Basic and acidic residues" evidence="6">
    <location>
        <begin position="270"/>
        <end position="330"/>
    </location>
</feature>
<dbReference type="CDD" id="cd03112">
    <property type="entry name" value="CobW-like"/>
    <property type="match status" value="1"/>
</dbReference>
<evidence type="ECO:0000256" key="1">
    <source>
        <dbReference type="ARBA" id="ARBA00022741"/>
    </source>
</evidence>
<reference evidence="8 9" key="1">
    <citation type="submission" date="2024-06" db="EMBL/GenBank/DDBJ databases">
        <authorList>
            <person name="Kraege A."/>
            <person name="Thomma B."/>
        </authorList>
    </citation>
    <scope>NUCLEOTIDE SEQUENCE [LARGE SCALE GENOMIC DNA]</scope>
</reference>
<dbReference type="InterPro" id="IPR011629">
    <property type="entry name" value="CobW-like_C"/>
</dbReference>
<dbReference type="InterPro" id="IPR051316">
    <property type="entry name" value="Zinc-reg_GTPase_activator"/>
</dbReference>
<evidence type="ECO:0000256" key="3">
    <source>
        <dbReference type="ARBA" id="ARBA00023186"/>
    </source>
</evidence>
<evidence type="ECO:0000256" key="5">
    <source>
        <dbReference type="ARBA" id="ARBA00049117"/>
    </source>
</evidence>
<feature type="region of interest" description="Disordered" evidence="6">
    <location>
        <begin position="1"/>
        <end position="25"/>
    </location>
</feature>
<evidence type="ECO:0000313" key="8">
    <source>
        <dbReference type="EMBL" id="CAL5224344.1"/>
    </source>
</evidence>
<evidence type="ECO:0000256" key="6">
    <source>
        <dbReference type="SAM" id="MobiDB-lite"/>
    </source>
</evidence>
<evidence type="ECO:0000313" key="9">
    <source>
        <dbReference type="Proteomes" id="UP001497392"/>
    </source>
</evidence>
<dbReference type="Proteomes" id="UP001497392">
    <property type="component" value="Unassembled WGS sequence"/>
</dbReference>
<gene>
    <name evidence="8" type="primary">g7017</name>
    <name evidence="8" type="ORF">VP750_LOCUS6003</name>
</gene>
<accession>A0ABP1FZB4</accession>
<feature type="compositionally biased region" description="Basic residues" evidence="6">
    <location>
        <begin position="8"/>
        <end position="25"/>
    </location>
</feature>